<proteinExistence type="predicted"/>
<keyword evidence="2" id="KW-1185">Reference proteome</keyword>
<accession>A0ABT9Y4E6</accession>
<dbReference type="Proteomes" id="UP001239167">
    <property type="component" value="Unassembled WGS sequence"/>
</dbReference>
<organism evidence="1 2">
    <name type="scientific">Pectinatus haikarae</name>
    <dbReference type="NCBI Taxonomy" id="349096"/>
    <lineage>
        <taxon>Bacteria</taxon>
        <taxon>Bacillati</taxon>
        <taxon>Bacillota</taxon>
        <taxon>Negativicutes</taxon>
        <taxon>Selenomonadales</taxon>
        <taxon>Selenomonadaceae</taxon>
        <taxon>Pectinatus</taxon>
    </lineage>
</organism>
<gene>
    <name evidence="1" type="ORF">J2S01_000111</name>
</gene>
<comment type="caution">
    <text evidence="1">The sequence shown here is derived from an EMBL/GenBank/DDBJ whole genome shotgun (WGS) entry which is preliminary data.</text>
</comment>
<protein>
    <submittedName>
        <fullName evidence="1">Uncharacterized protein</fullName>
    </submittedName>
</protein>
<evidence type="ECO:0000313" key="2">
    <source>
        <dbReference type="Proteomes" id="UP001239167"/>
    </source>
</evidence>
<dbReference type="EMBL" id="JAUSUE010000001">
    <property type="protein sequence ID" value="MDQ0202426.1"/>
    <property type="molecule type" value="Genomic_DNA"/>
</dbReference>
<name>A0ABT9Y4E6_9FIRM</name>
<sequence length="111" mass="12789">MGNIEEFNQNKMFKKYTNACVCNVKAAVRLYDEKQDPSFPPLLAYLCQGHACAKQIQLLAGLTEINQYDDFYAAFILLNNTFMRFASTGHNEDDIHSIYDAFMRTFSKLNQ</sequence>
<reference evidence="1 2" key="1">
    <citation type="submission" date="2023-07" db="EMBL/GenBank/DDBJ databases">
        <title>Genomic Encyclopedia of Type Strains, Phase IV (KMG-IV): sequencing the most valuable type-strain genomes for metagenomic binning, comparative biology and taxonomic classification.</title>
        <authorList>
            <person name="Goeker M."/>
        </authorList>
    </citation>
    <scope>NUCLEOTIDE SEQUENCE [LARGE SCALE GENOMIC DNA]</scope>
    <source>
        <strain evidence="1 2">DSM 16980</strain>
    </source>
</reference>
<evidence type="ECO:0000313" key="1">
    <source>
        <dbReference type="EMBL" id="MDQ0202426.1"/>
    </source>
</evidence>
<dbReference type="RefSeq" id="WP_196605835.1">
    <property type="nucleotide sequence ID" value="NZ_CP116940.1"/>
</dbReference>